<sequence length="149" mass="16484">MSNNEKLIPEREASAPPPPYEFEATGNSSSSNPAELKYTPEFKAPPPPPPYETKPTITPSSTRQIVYVPSNQTFESEPVIMNCPYCQKLIETKIEHKVGLLSWLGCLGCVLLDCTAGCCLIPFCIDSCKDCEHYCPSCKSFLGKYKRLG</sequence>
<dbReference type="WBParaSite" id="PS1159_v2.g18381.t1">
    <property type="protein sequence ID" value="PS1159_v2.g18381.t1"/>
    <property type="gene ID" value="PS1159_v2.g18381"/>
</dbReference>
<organism evidence="1 2">
    <name type="scientific">Panagrolaimus sp. PS1159</name>
    <dbReference type="NCBI Taxonomy" id="55785"/>
    <lineage>
        <taxon>Eukaryota</taxon>
        <taxon>Metazoa</taxon>
        <taxon>Ecdysozoa</taxon>
        <taxon>Nematoda</taxon>
        <taxon>Chromadorea</taxon>
        <taxon>Rhabditida</taxon>
        <taxon>Tylenchina</taxon>
        <taxon>Panagrolaimomorpha</taxon>
        <taxon>Panagrolaimoidea</taxon>
        <taxon>Panagrolaimidae</taxon>
        <taxon>Panagrolaimus</taxon>
    </lineage>
</organism>
<evidence type="ECO:0000313" key="2">
    <source>
        <dbReference type="WBParaSite" id="PS1159_v2.g18381.t1"/>
    </source>
</evidence>
<evidence type="ECO:0000313" key="1">
    <source>
        <dbReference type="Proteomes" id="UP000887580"/>
    </source>
</evidence>
<accession>A0AC35FKF5</accession>
<dbReference type="Proteomes" id="UP000887580">
    <property type="component" value="Unplaced"/>
</dbReference>
<name>A0AC35FKF5_9BILA</name>
<proteinExistence type="predicted"/>
<reference evidence="2" key="1">
    <citation type="submission" date="2022-11" db="UniProtKB">
        <authorList>
            <consortium name="WormBaseParasite"/>
        </authorList>
    </citation>
    <scope>IDENTIFICATION</scope>
</reference>
<protein>
    <submittedName>
        <fullName evidence="2">LITAF domain-containing protein</fullName>
    </submittedName>
</protein>